<accession>A0AAW2SQ50</accession>
<proteinExistence type="predicted"/>
<name>A0AAW2SQ50_9LAMI</name>
<gene>
    <name evidence="2" type="ORF">Slati_4358000</name>
</gene>
<dbReference type="EMBL" id="JACGWN010000016">
    <property type="protein sequence ID" value="KAL0393918.1"/>
    <property type="molecule type" value="Genomic_DNA"/>
</dbReference>
<keyword evidence="1" id="KW-0812">Transmembrane</keyword>
<organism evidence="2">
    <name type="scientific">Sesamum latifolium</name>
    <dbReference type="NCBI Taxonomy" id="2727402"/>
    <lineage>
        <taxon>Eukaryota</taxon>
        <taxon>Viridiplantae</taxon>
        <taxon>Streptophyta</taxon>
        <taxon>Embryophyta</taxon>
        <taxon>Tracheophyta</taxon>
        <taxon>Spermatophyta</taxon>
        <taxon>Magnoliopsida</taxon>
        <taxon>eudicotyledons</taxon>
        <taxon>Gunneridae</taxon>
        <taxon>Pentapetalae</taxon>
        <taxon>asterids</taxon>
        <taxon>lamiids</taxon>
        <taxon>Lamiales</taxon>
        <taxon>Pedaliaceae</taxon>
        <taxon>Sesamum</taxon>
    </lineage>
</organism>
<sequence length="415" mass="46609">MGWRYKAGLAMIGAFVLIWVTAAEVTQKIFTEYRQPFALTYLWISLMVVYLPIAFCRDLIYNLLDRKWIEKIYGKKSISNSLVGLDFPLRVSEKQDDPEVALKSYFMTDMSLGETEFGQPLLFKNQEDEFQILEETHEASKLFFILLCLQLTVLSLHIAVFIKLCSGIYQCCKHNCFDFDFRALHTFLWALIGQDSVNAAKIAAVLISMAGVAMTTVGKTWAPDEVLSISESNHNYNGGTIYSHLSLEHKDKEAFHHGRHFGLLSAVSYGLFTVLLKRSAGSEGDKVDVQKFFGYIGLFTLFGLWWLAWPLNALGIEPALKFPSSASITEVVLLNGFVGSVLSDYLWALSVVWTTPLVATLGMSLTIPLAMLADMLVHGRHYSAIYILGCIQDLSLPISQTGSLVKEDDKRPRRN</sequence>
<feature type="transmembrane region" description="Helical" evidence="1">
    <location>
        <begin position="38"/>
        <end position="60"/>
    </location>
</feature>
<dbReference type="AlphaFoldDB" id="A0AAW2SQ50"/>
<evidence type="ECO:0000256" key="1">
    <source>
        <dbReference type="SAM" id="Phobius"/>
    </source>
</evidence>
<keyword evidence="1" id="KW-1133">Transmembrane helix</keyword>
<reference evidence="2" key="1">
    <citation type="submission" date="2020-06" db="EMBL/GenBank/DDBJ databases">
        <authorList>
            <person name="Li T."/>
            <person name="Hu X."/>
            <person name="Zhang T."/>
            <person name="Song X."/>
            <person name="Zhang H."/>
            <person name="Dai N."/>
            <person name="Sheng W."/>
            <person name="Hou X."/>
            <person name="Wei L."/>
        </authorList>
    </citation>
    <scope>NUCLEOTIDE SEQUENCE</scope>
    <source>
        <strain evidence="2">KEN1</strain>
        <tissue evidence="2">Leaf</tissue>
    </source>
</reference>
<dbReference type="PANTHER" id="PTHR23051">
    <property type="entry name" value="SOLUTE CARRIER FAMILY 35, MEMBER F5"/>
    <property type="match status" value="1"/>
</dbReference>
<feature type="transmembrane region" description="Helical" evidence="1">
    <location>
        <begin position="292"/>
        <end position="309"/>
    </location>
</feature>
<dbReference type="GO" id="GO:0016020">
    <property type="term" value="C:membrane"/>
    <property type="evidence" value="ECO:0007669"/>
    <property type="project" value="TreeGrafter"/>
</dbReference>
<dbReference type="PANTHER" id="PTHR23051:SF9">
    <property type="entry name" value="EAMA DOMAIN-CONTAINING PROTEIN"/>
    <property type="match status" value="1"/>
</dbReference>
<feature type="transmembrane region" description="Helical" evidence="1">
    <location>
        <begin position="345"/>
        <end position="373"/>
    </location>
</feature>
<comment type="caution">
    <text evidence="2">The sequence shown here is derived from an EMBL/GenBank/DDBJ whole genome shotgun (WGS) entry which is preliminary data.</text>
</comment>
<reference evidence="2" key="2">
    <citation type="journal article" date="2024" name="Plant">
        <title>Genomic evolution and insights into agronomic trait innovations of Sesamum species.</title>
        <authorList>
            <person name="Miao H."/>
            <person name="Wang L."/>
            <person name="Qu L."/>
            <person name="Liu H."/>
            <person name="Sun Y."/>
            <person name="Le M."/>
            <person name="Wang Q."/>
            <person name="Wei S."/>
            <person name="Zheng Y."/>
            <person name="Lin W."/>
            <person name="Duan Y."/>
            <person name="Cao H."/>
            <person name="Xiong S."/>
            <person name="Wang X."/>
            <person name="Wei L."/>
            <person name="Li C."/>
            <person name="Ma Q."/>
            <person name="Ju M."/>
            <person name="Zhao R."/>
            <person name="Li G."/>
            <person name="Mu C."/>
            <person name="Tian Q."/>
            <person name="Mei H."/>
            <person name="Zhang T."/>
            <person name="Gao T."/>
            <person name="Zhang H."/>
        </authorList>
    </citation>
    <scope>NUCLEOTIDE SEQUENCE</scope>
    <source>
        <strain evidence="2">KEN1</strain>
    </source>
</reference>
<protein>
    <submittedName>
        <fullName evidence="2">Vacuolar membrane protein</fullName>
    </submittedName>
</protein>
<evidence type="ECO:0000313" key="2">
    <source>
        <dbReference type="EMBL" id="KAL0393918.1"/>
    </source>
</evidence>
<keyword evidence="1" id="KW-0472">Membrane</keyword>